<dbReference type="EMBL" id="MJAT01000001">
    <property type="protein sequence ID" value="OEH86937.1"/>
    <property type="molecule type" value="Genomic_DNA"/>
</dbReference>
<dbReference type="Proteomes" id="UP000095255">
    <property type="component" value="Unassembled WGS sequence"/>
</dbReference>
<reference evidence="1 2" key="1">
    <citation type="submission" date="2016-09" db="EMBL/GenBank/DDBJ databases">
        <title>Desulfuribacillus arsenicus sp. nov., an obligately anaerobic, dissimilatory arsenic- and antimonate-reducing bacterium isolated from anoxic sediments.</title>
        <authorList>
            <person name="Abin C.A."/>
            <person name="Hollibaugh J.T."/>
        </authorList>
    </citation>
    <scope>NUCLEOTIDE SEQUENCE [LARGE SCALE GENOMIC DNA]</scope>
    <source>
        <strain evidence="1 2">MLFW-2</strain>
    </source>
</reference>
<evidence type="ECO:0000313" key="2">
    <source>
        <dbReference type="Proteomes" id="UP000095255"/>
    </source>
</evidence>
<name>A0A1E5L9Y5_9FIRM</name>
<dbReference type="PANTHER" id="PTHR30087:SF1">
    <property type="entry name" value="HYPOTHETICAL CYTOSOLIC PROTEIN"/>
    <property type="match status" value="1"/>
</dbReference>
<protein>
    <submittedName>
        <fullName evidence="1">Uncharacterized protein</fullName>
    </submittedName>
</protein>
<dbReference type="RefSeq" id="WP_069700815.1">
    <property type="nucleotide sequence ID" value="NZ_MJAT01000001.1"/>
</dbReference>
<dbReference type="PANTHER" id="PTHR30087">
    <property type="entry name" value="INNER MEMBRANE PROTEIN"/>
    <property type="match status" value="1"/>
</dbReference>
<evidence type="ECO:0000313" key="1">
    <source>
        <dbReference type="EMBL" id="OEH86937.1"/>
    </source>
</evidence>
<sequence length="147" mass="15867">MIIVSACLVGYPCKYNGTDNKIEQIYQLIQDNKAIAVCPEVLGELSTPREPAEIVGGTGEEVLDGKARVMTCKGEDITQAFMIGAEEVLRIAQQANSVKAILKERSPSCGSTMIYSGEFNQRKIPGCGVTTALLRRNGIEVVSEESI</sequence>
<accession>A0A1E5L9Y5</accession>
<dbReference type="AlphaFoldDB" id="A0A1E5L9Y5"/>
<dbReference type="OrthoDB" id="9797779at2"/>
<comment type="caution">
    <text evidence="1">The sequence shown here is derived from an EMBL/GenBank/DDBJ whole genome shotgun (WGS) entry which is preliminary data.</text>
</comment>
<keyword evidence="2" id="KW-1185">Reference proteome</keyword>
<organism evidence="1 2">
    <name type="scientific">Desulfuribacillus stibiiarsenatis</name>
    <dbReference type="NCBI Taxonomy" id="1390249"/>
    <lineage>
        <taxon>Bacteria</taxon>
        <taxon>Bacillati</taxon>
        <taxon>Bacillota</taxon>
        <taxon>Desulfuribacillia</taxon>
        <taxon>Desulfuribacillales</taxon>
        <taxon>Desulfuribacillaceae</taxon>
        <taxon>Desulfuribacillus</taxon>
    </lineage>
</organism>
<dbReference type="STRING" id="1390249.BHU72_01370"/>
<gene>
    <name evidence="1" type="ORF">BHU72_01370</name>
</gene>
<dbReference type="Pfam" id="PF04463">
    <property type="entry name" value="2-thiour_desulf"/>
    <property type="match status" value="1"/>
</dbReference>
<dbReference type="InterPro" id="IPR007553">
    <property type="entry name" value="2-thiour_desulf"/>
</dbReference>
<proteinExistence type="predicted"/>